<organism evidence="1 2">
    <name type="scientific">Glomus cerebriforme</name>
    <dbReference type="NCBI Taxonomy" id="658196"/>
    <lineage>
        <taxon>Eukaryota</taxon>
        <taxon>Fungi</taxon>
        <taxon>Fungi incertae sedis</taxon>
        <taxon>Mucoromycota</taxon>
        <taxon>Glomeromycotina</taxon>
        <taxon>Glomeromycetes</taxon>
        <taxon>Glomerales</taxon>
        <taxon>Glomeraceae</taxon>
        <taxon>Glomus</taxon>
    </lineage>
</organism>
<name>A0A397S9X4_9GLOM</name>
<evidence type="ECO:0000313" key="1">
    <source>
        <dbReference type="EMBL" id="RIA83143.1"/>
    </source>
</evidence>
<dbReference type="Proteomes" id="UP000265703">
    <property type="component" value="Unassembled WGS sequence"/>
</dbReference>
<comment type="caution">
    <text evidence="1">The sequence shown here is derived from an EMBL/GenBank/DDBJ whole genome shotgun (WGS) entry which is preliminary data.</text>
</comment>
<accession>A0A397S9X4</accession>
<dbReference type="OrthoDB" id="2360310at2759"/>
<dbReference type="EMBL" id="QKYT01000595">
    <property type="protein sequence ID" value="RIA83143.1"/>
    <property type="molecule type" value="Genomic_DNA"/>
</dbReference>
<dbReference type="STRING" id="658196.A0A397S9X4"/>
<proteinExistence type="predicted"/>
<evidence type="ECO:0000313" key="2">
    <source>
        <dbReference type="Proteomes" id="UP000265703"/>
    </source>
</evidence>
<sequence>MKWSKIIDNNEREILKIDVNDNDIERNLSLMLIIIGLTVENNEKIIIETSEAKEIYNIIEKMVKIKEKGTMRRKWKIRNINYIKRILDITEKRKIFWSLVEIKKERKGIIKENYNEIDCEIVDINELEETIPMNRYRLHWNRKVVNDHIRETVKKYNKFKYLGEWLTLKINKNILNNIGKKEVDWEKTIEYIKNKNEGGSIITSDKDMRDRIYNIKNLIEQLPTYTIMSRRNKEIYDMKCPRCKKEDETWLHIWQCEKNEYKINDIIQDEIHNQIEALQKENIILIEINGIIEL</sequence>
<protein>
    <submittedName>
        <fullName evidence="1">Uncharacterized protein</fullName>
    </submittedName>
</protein>
<gene>
    <name evidence="1" type="ORF">C1645_834251</name>
</gene>
<keyword evidence="2" id="KW-1185">Reference proteome</keyword>
<dbReference type="AlphaFoldDB" id="A0A397S9X4"/>
<reference evidence="1 2" key="1">
    <citation type="submission" date="2018-06" db="EMBL/GenBank/DDBJ databases">
        <title>Comparative genomics reveals the genomic features of Rhizophagus irregularis, R. cerebriforme, R. diaphanum and Gigaspora rosea, and their symbiotic lifestyle signature.</title>
        <authorList>
            <person name="Morin E."/>
            <person name="San Clemente H."/>
            <person name="Chen E.C.H."/>
            <person name="De La Providencia I."/>
            <person name="Hainaut M."/>
            <person name="Kuo A."/>
            <person name="Kohler A."/>
            <person name="Murat C."/>
            <person name="Tang N."/>
            <person name="Roy S."/>
            <person name="Loubradou J."/>
            <person name="Henrissat B."/>
            <person name="Grigoriev I.V."/>
            <person name="Corradi N."/>
            <person name="Roux C."/>
            <person name="Martin F.M."/>
        </authorList>
    </citation>
    <scope>NUCLEOTIDE SEQUENCE [LARGE SCALE GENOMIC DNA]</scope>
    <source>
        <strain evidence="1 2">DAOM 227022</strain>
    </source>
</reference>